<evidence type="ECO:0000256" key="6">
    <source>
        <dbReference type="PROSITE-ProRule" id="PRU00581"/>
    </source>
</evidence>
<dbReference type="EMBL" id="HBUF01613264">
    <property type="protein sequence ID" value="CAG6779212.1"/>
    <property type="molecule type" value="Transcribed_RNA"/>
</dbReference>
<accession>A0A8D9BA62</accession>
<dbReference type="EMBL" id="HBUF01323663">
    <property type="protein sequence ID" value="CAG6695477.1"/>
    <property type="molecule type" value="Transcribed_RNA"/>
</dbReference>
<dbReference type="EMBL" id="HBUF01613262">
    <property type="protein sequence ID" value="CAG6779209.1"/>
    <property type="molecule type" value="Transcribed_RNA"/>
</dbReference>
<feature type="transmembrane region" description="Helical" evidence="7">
    <location>
        <begin position="104"/>
        <end position="128"/>
    </location>
</feature>
<evidence type="ECO:0000256" key="3">
    <source>
        <dbReference type="ARBA" id="ARBA00022692"/>
    </source>
</evidence>
<organism evidence="9">
    <name type="scientific">Cacopsylla melanoneura</name>
    <dbReference type="NCBI Taxonomy" id="428564"/>
    <lineage>
        <taxon>Eukaryota</taxon>
        <taxon>Metazoa</taxon>
        <taxon>Ecdysozoa</taxon>
        <taxon>Arthropoda</taxon>
        <taxon>Hexapoda</taxon>
        <taxon>Insecta</taxon>
        <taxon>Pterygota</taxon>
        <taxon>Neoptera</taxon>
        <taxon>Paraneoptera</taxon>
        <taxon>Hemiptera</taxon>
        <taxon>Sternorrhyncha</taxon>
        <taxon>Psylloidea</taxon>
        <taxon>Psyllidae</taxon>
        <taxon>Psyllinae</taxon>
        <taxon>Cacopsylla</taxon>
    </lineage>
</organism>
<dbReference type="PANTHER" id="PTHR10838:SF20">
    <property type="entry name" value="SYNAPTOGYRIN"/>
    <property type="match status" value="1"/>
</dbReference>
<dbReference type="EMBL" id="HBUF01065815">
    <property type="protein sequence ID" value="CAG6627604.1"/>
    <property type="molecule type" value="Transcribed_RNA"/>
</dbReference>
<dbReference type="EMBL" id="HBUF01347792">
    <property type="protein sequence ID" value="CAG6711110.1"/>
    <property type="molecule type" value="Transcribed_RNA"/>
</dbReference>
<dbReference type="EMBL" id="HBUF01613263">
    <property type="protein sequence ID" value="CAG6779211.1"/>
    <property type="molecule type" value="Transcribed_RNA"/>
</dbReference>
<evidence type="ECO:0000256" key="2">
    <source>
        <dbReference type="ARBA" id="ARBA00010252"/>
    </source>
</evidence>
<feature type="transmembrane region" description="Helical" evidence="7">
    <location>
        <begin position="69"/>
        <end position="92"/>
    </location>
</feature>
<dbReference type="PANTHER" id="PTHR10838">
    <property type="entry name" value="SYNAPTOGYRIN"/>
    <property type="match status" value="1"/>
</dbReference>
<evidence type="ECO:0000313" key="9">
    <source>
        <dbReference type="EMBL" id="CAG6779212.1"/>
    </source>
</evidence>
<dbReference type="EMBL" id="HBUF01347790">
    <property type="protein sequence ID" value="CAG6711108.1"/>
    <property type="molecule type" value="Transcribed_RNA"/>
</dbReference>
<dbReference type="EMBL" id="HBUF01065814">
    <property type="protein sequence ID" value="CAG6627602.1"/>
    <property type="molecule type" value="Transcribed_RNA"/>
</dbReference>
<dbReference type="EMBL" id="HBUF01347791">
    <property type="protein sequence ID" value="CAG6711109.1"/>
    <property type="molecule type" value="Transcribed_RNA"/>
</dbReference>
<evidence type="ECO:0000256" key="7">
    <source>
        <dbReference type="SAM" id="Phobius"/>
    </source>
</evidence>
<dbReference type="EMBL" id="HBUF01065817">
    <property type="protein sequence ID" value="CAG6627607.1"/>
    <property type="molecule type" value="Transcribed_RNA"/>
</dbReference>
<evidence type="ECO:0000256" key="4">
    <source>
        <dbReference type="ARBA" id="ARBA00022989"/>
    </source>
</evidence>
<dbReference type="Pfam" id="PF01284">
    <property type="entry name" value="MARVEL"/>
    <property type="match status" value="1"/>
</dbReference>
<dbReference type="EMBL" id="HBUF01613261">
    <property type="protein sequence ID" value="CAG6779208.1"/>
    <property type="molecule type" value="Transcribed_RNA"/>
</dbReference>
<keyword evidence="5 6" id="KW-0472">Membrane</keyword>
<reference evidence="9" key="1">
    <citation type="submission" date="2021-05" db="EMBL/GenBank/DDBJ databases">
        <authorList>
            <person name="Alioto T."/>
            <person name="Alioto T."/>
            <person name="Gomez Garrido J."/>
        </authorList>
    </citation>
    <scope>NUCLEOTIDE SEQUENCE</scope>
</reference>
<dbReference type="PROSITE" id="PS51225">
    <property type="entry name" value="MARVEL"/>
    <property type="match status" value="1"/>
</dbReference>
<feature type="transmembrane region" description="Helical" evidence="7">
    <location>
        <begin position="26"/>
        <end position="49"/>
    </location>
</feature>
<dbReference type="GO" id="GO:0030672">
    <property type="term" value="C:synaptic vesicle membrane"/>
    <property type="evidence" value="ECO:0007669"/>
    <property type="project" value="TreeGrafter"/>
</dbReference>
<sequence length="209" mass="23130">MSQAAYGAGKAGATFDPMTFLKKPQVVLKLVCFLFGVIVYWCISGGSWYRDELTKKDLCLFNKDASACLYGSTIGFFGLLGAAGFVAGEYFFEQMSSAKSRKHFVIGDMGFSGLWAVLYFISFCYLANQWSDTEEKDVPESLSSGDAYTAILFSFFSIFAWAGSGWFAYQRFLQGVEGMDFPSAMPEAAQYNSYPDTEGGEEYQQAPAY</sequence>
<dbReference type="AlphaFoldDB" id="A0A8D9BA62"/>
<keyword evidence="3 6" id="KW-0812">Transmembrane</keyword>
<protein>
    <submittedName>
        <fullName evidence="9">Synaptogyrin-2</fullName>
    </submittedName>
</protein>
<name>A0A8D9BA62_9HEMI</name>
<dbReference type="EMBL" id="HBUF01065816">
    <property type="protein sequence ID" value="CAG6627605.1"/>
    <property type="molecule type" value="Transcribed_RNA"/>
</dbReference>
<feature type="transmembrane region" description="Helical" evidence="7">
    <location>
        <begin position="148"/>
        <end position="169"/>
    </location>
</feature>
<evidence type="ECO:0000256" key="5">
    <source>
        <dbReference type="ARBA" id="ARBA00023136"/>
    </source>
</evidence>
<comment type="subcellular location">
    <subcellularLocation>
        <location evidence="1">Membrane</location>
        <topology evidence="1">Multi-pass membrane protein</topology>
    </subcellularLocation>
</comment>
<comment type="similarity">
    <text evidence="2">Belongs to the synaptogyrin family.</text>
</comment>
<dbReference type="PIRSF" id="PIRSF011282">
    <property type="entry name" value="Synaptogyrin"/>
    <property type="match status" value="1"/>
</dbReference>
<feature type="domain" description="MARVEL" evidence="8">
    <location>
        <begin position="20"/>
        <end position="173"/>
    </location>
</feature>
<dbReference type="InterPro" id="IPR016579">
    <property type="entry name" value="Synaptogyrin"/>
</dbReference>
<dbReference type="GO" id="GO:0031594">
    <property type="term" value="C:neuromuscular junction"/>
    <property type="evidence" value="ECO:0007669"/>
    <property type="project" value="TreeGrafter"/>
</dbReference>
<evidence type="ECO:0000256" key="1">
    <source>
        <dbReference type="ARBA" id="ARBA00004141"/>
    </source>
</evidence>
<dbReference type="InterPro" id="IPR008253">
    <property type="entry name" value="Marvel"/>
</dbReference>
<evidence type="ECO:0000259" key="8">
    <source>
        <dbReference type="PROSITE" id="PS51225"/>
    </source>
</evidence>
<keyword evidence="4 7" id="KW-1133">Transmembrane helix</keyword>
<proteinExistence type="inferred from homology"/>
<dbReference type="EMBL" id="HBUF01323664">
    <property type="protein sequence ID" value="CAG6695479.1"/>
    <property type="molecule type" value="Transcribed_RNA"/>
</dbReference>